<name>A0A4C1T215_EUMVA</name>
<evidence type="ECO:0000313" key="1">
    <source>
        <dbReference type="EMBL" id="GBP08462.1"/>
    </source>
</evidence>
<dbReference type="PANTHER" id="PTHR13627">
    <property type="entry name" value="FUKUTIN RELATED PROTEIN"/>
    <property type="match status" value="1"/>
</dbReference>
<dbReference type="AlphaFoldDB" id="A0A4C1T215"/>
<sequence length="352" mass="40430">MKIMAKPITDMISNFCIIGSRMSLKIHMLHSRLDKFKDNMEVYSEKQGKRLELERYWTQVSRRALQQAVEVAIVAPNKAVALRTTNSNLLCQKIQILNSWFREGPRVRWTLAKTRAFHQRAEIKLSKQQAAAYKQLGVKAVVRDRHMQWFGCDNETQRCFPRVVGTPSFVLSGRNTPPCCRRNLSRTVHHVLQVLIGAGVRCWLETTSLLGAVANGQLLPWAEYAEVGIYAADVSRVSWLAKGGNKGRVDDNHYLWERATRGRYYRVAYSRKNRIYVLILPFVPKNGTMWPADWVLAHQKEFSERHLHPLAQIHFEGGRVPAPNDARVFLDHKLGGHALERNEKIGPKLLYP</sequence>
<dbReference type="GO" id="GO:0035269">
    <property type="term" value="P:protein O-linked glycosylation via mannose"/>
    <property type="evidence" value="ECO:0007669"/>
    <property type="project" value="TreeGrafter"/>
</dbReference>
<dbReference type="PANTHER" id="PTHR13627:SF31">
    <property type="entry name" value="RIBITOL 5-PHOSPHATE TRANSFERASE FKRP"/>
    <property type="match status" value="1"/>
</dbReference>
<dbReference type="OrthoDB" id="444255at2759"/>
<gene>
    <name evidence="1" type="primary">Fkrp</name>
    <name evidence="1" type="ORF">EVAR_77158_1</name>
</gene>
<dbReference type="InterPro" id="IPR052613">
    <property type="entry name" value="LicD_transferase"/>
</dbReference>
<dbReference type="Proteomes" id="UP000299102">
    <property type="component" value="Unassembled WGS sequence"/>
</dbReference>
<organism evidence="1 2">
    <name type="scientific">Eumeta variegata</name>
    <name type="common">Bagworm moth</name>
    <name type="synonym">Eumeta japonica</name>
    <dbReference type="NCBI Taxonomy" id="151549"/>
    <lineage>
        <taxon>Eukaryota</taxon>
        <taxon>Metazoa</taxon>
        <taxon>Ecdysozoa</taxon>
        <taxon>Arthropoda</taxon>
        <taxon>Hexapoda</taxon>
        <taxon>Insecta</taxon>
        <taxon>Pterygota</taxon>
        <taxon>Neoptera</taxon>
        <taxon>Endopterygota</taxon>
        <taxon>Lepidoptera</taxon>
        <taxon>Glossata</taxon>
        <taxon>Ditrysia</taxon>
        <taxon>Tineoidea</taxon>
        <taxon>Psychidae</taxon>
        <taxon>Oiketicinae</taxon>
        <taxon>Eumeta</taxon>
    </lineage>
</organism>
<dbReference type="EMBL" id="BGZK01000031">
    <property type="protein sequence ID" value="GBP08462.1"/>
    <property type="molecule type" value="Genomic_DNA"/>
</dbReference>
<protein>
    <submittedName>
        <fullName evidence="1">Fukutin-related protein</fullName>
    </submittedName>
</protein>
<keyword evidence="2" id="KW-1185">Reference proteome</keyword>
<evidence type="ECO:0000313" key="2">
    <source>
        <dbReference type="Proteomes" id="UP000299102"/>
    </source>
</evidence>
<proteinExistence type="predicted"/>
<comment type="caution">
    <text evidence="1">The sequence shown here is derived from an EMBL/GenBank/DDBJ whole genome shotgun (WGS) entry which is preliminary data.</text>
</comment>
<reference evidence="1 2" key="1">
    <citation type="journal article" date="2019" name="Commun. Biol.">
        <title>The bagworm genome reveals a unique fibroin gene that provides high tensile strength.</title>
        <authorList>
            <person name="Kono N."/>
            <person name="Nakamura H."/>
            <person name="Ohtoshi R."/>
            <person name="Tomita M."/>
            <person name="Numata K."/>
            <person name="Arakawa K."/>
        </authorList>
    </citation>
    <scope>NUCLEOTIDE SEQUENCE [LARGE SCALE GENOMIC DNA]</scope>
</reference>
<dbReference type="STRING" id="151549.A0A4C1T215"/>
<accession>A0A4C1T215</accession>
<dbReference type="GO" id="GO:0005794">
    <property type="term" value="C:Golgi apparatus"/>
    <property type="evidence" value="ECO:0007669"/>
    <property type="project" value="TreeGrafter"/>
</dbReference>